<name>A0A4T2C8Y0_9MICO</name>
<evidence type="ECO:0000256" key="1">
    <source>
        <dbReference type="SAM" id="MobiDB-lite"/>
    </source>
</evidence>
<dbReference type="InterPro" id="IPR029063">
    <property type="entry name" value="SAM-dependent_MTases_sf"/>
</dbReference>
<accession>A0A4T2C8Y0</accession>
<dbReference type="EMBL" id="QYRT01000002">
    <property type="protein sequence ID" value="TIH40670.1"/>
    <property type="molecule type" value="Genomic_DNA"/>
</dbReference>
<evidence type="ECO:0000313" key="3">
    <source>
        <dbReference type="Proteomes" id="UP000306192"/>
    </source>
</evidence>
<comment type="caution">
    <text evidence="2">The sequence shown here is derived from an EMBL/GenBank/DDBJ whole genome shotgun (WGS) entry which is preliminary data.</text>
</comment>
<dbReference type="AlphaFoldDB" id="A0A4T2C8Y0"/>
<evidence type="ECO:0008006" key="4">
    <source>
        <dbReference type="Google" id="ProtNLM"/>
    </source>
</evidence>
<dbReference type="Gene3D" id="3.40.50.150">
    <property type="entry name" value="Vaccinia Virus protein VP39"/>
    <property type="match status" value="1"/>
</dbReference>
<evidence type="ECO:0000313" key="2">
    <source>
        <dbReference type="EMBL" id="TIH40670.1"/>
    </source>
</evidence>
<organism evidence="2 3">
    <name type="scientific">Subtercola vilae</name>
    <dbReference type="NCBI Taxonomy" id="2056433"/>
    <lineage>
        <taxon>Bacteria</taxon>
        <taxon>Bacillati</taxon>
        <taxon>Actinomycetota</taxon>
        <taxon>Actinomycetes</taxon>
        <taxon>Micrococcales</taxon>
        <taxon>Microbacteriaceae</taxon>
        <taxon>Subtercola</taxon>
    </lineage>
</organism>
<sequence>MPAQPPTELTLVDAATGTWLLTVDGVLQSQVSLTDPTVLEFDYVRVIARAIDAWAAPGVPLSVAHLGGGALTLPRYVAATRPGSVQWVVERDEELSRAMLAVLPLPAGHDICLLYGDARDLAARADLDVDVCADVTVVDLWAGAVISARVASLEFYVLVTRRMAPGALLAVNLLDGPGFVYSRGQAATLAALFTNVAVVVRHDMTSNTEIGNVVLFASDSPLGFAVSTGSLSAETPPPRVLIGDEAHRFIGNAPVVTDATASDSPPPDEEHFRAHAGEPWPAA</sequence>
<dbReference type="OrthoDB" id="8221452at2"/>
<dbReference type="NCBIfam" id="NF037959">
    <property type="entry name" value="MFS_SpdSyn"/>
    <property type="match status" value="1"/>
</dbReference>
<feature type="region of interest" description="Disordered" evidence="1">
    <location>
        <begin position="257"/>
        <end position="283"/>
    </location>
</feature>
<proteinExistence type="predicted"/>
<gene>
    <name evidence="2" type="ORF">D4765_01420</name>
</gene>
<protein>
    <recommendedName>
        <fullName evidence="4">Spermidine synthase</fullName>
    </recommendedName>
</protein>
<dbReference type="RefSeq" id="WP_136640443.1">
    <property type="nucleotide sequence ID" value="NZ_QYRT01000002.1"/>
</dbReference>
<dbReference type="SUPFAM" id="SSF53335">
    <property type="entry name" value="S-adenosyl-L-methionine-dependent methyltransferases"/>
    <property type="match status" value="1"/>
</dbReference>
<dbReference type="Proteomes" id="UP000306192">
    <property type="component" value="Unassembled WGS sequence"/>
</dbReference>
<reference evidence="2 3" key="1">
    <citation type="journal article" date="2019" name="Microorganisms">
        <title>Systematic Affiliation and Genome Analysis of Subtercola vilae DB165(T) with Particular Emphasis on Cold Adaptation of an Isolate from a High-Altitude Cold Volcano Lake.</title>
        <authorList>
            <person name="Villalobos A.S."/>
            <person name="Wiese J."/>
            <person name="Imhoff J.F."/>
            <person name="Dorador C."/>
            <person name="Keller A."/>
            <person name="Hentschel U."/>
        </authorList>
    </citation>
    <scope>NUCLEOTIDE SEQUENCE [LARGE SCALE GENOMIC DNA]</scope>
    <source>
        <strain evidence="2 3">DB165</strain>
    </source>
</reference>
<keyword evidence="3" id="KW-1185">Reference proteome</keyword>